<dbReference type="SUPFAM" id="SSF63882">
    <property type="entry name" value="MoeA N-terminal region -like"/>
    <property type="match status" value="1"/>
</dbReference>
<evidence type="ECO:0000256" key="3">
    <source>
        <dbReference type="ARBA" id="ARBA00005046"/>
    </source>
</evidence>
<name>A0A0N0MDP7_9HYPH</name>
<dbReference type="AlphaFoldDB" id="A0A0N0MDP7"/>
<keyword evidence="7 11" id="KW-0479">Metal-binding</keyword>
<keyword evidence="8 11" id="KW-0460">Magnesium</keyword>
<dbReference type="PROSITE" id="PS01079">
    <property type="entry name" value="MOCF_BIOSYNTHESIS_2"/>
    <property type="match status" value="1"/>
</dbReference>
<dbReference type="PANTHER" id="PTHR10192">
    <property type="entry name" value="MOLYBDOPTERIN BIOSYNTHESIS PROTEIN"/>
    <property type="match status" value="1"/>
</dbReference>
<protein>
    <recommendedName>
        <fullName evidence="11">Molybdopterin molybdenumtransferase</fullName>
        <ecNumber evidence="11">2.10.1.1</ecNumber>
    </recommendedName>
</protein>
<dbReference type="SMART" id="SM00852">
    <property type="entry name" value="MoCF_biosynth"/>
    <property type="match status" value="1"/>
</dbReference>
<dbReference type="PATRIC" id="fig|1526658.3.peg.1772"/>
<dbReference type="SUPFAM" id="SSF63867">
    <property type="entry name" value="MoeA C-terminal domain-like"/>
    <property type="match status" value="1"/>
</dbReference>
<evidence type="ECO:0000256" key="4">
    <source>
        <dbReference type="ARBA" id="ARBA00010763"/>
    </source>
</evidence>
<dbReference type="OrthoDB" id="9804758at2"/>
<dbReference type="RefSeq" id="WP_054207306.1">
    <property type="nucleotide sequence ID" value="NZ_LGSZ01000010.1"/>
</dbReference>
<comment type="caution">
    <text evidence="13">The sequence shown here is derived from an EMBL/GenBank/DDBJ whole genome shotgun (WGS) entry which is preliminary data.</text>
</comment>
<evidence type="ECO:0000259" key="12">
    <source>
        <dbReference type="SMART" id="SM00852"/>
    </source>
</evidence>
<dbReference type="InterPro" id="IPR005110">
    <property type="entry name" value="MoeA_linker/N"/>
</dbReference>
<dbReference type="Gene3D" id="2.40.340.10">
    <property type="entry name" value="MoeA, C-terminal, domain IV"/>
    <property type="match status" value="1"/>
</dbReference>
<dbReference type="Gene3D" id="3.40.980.10">
    <property type="entry name" value="MoaB/Mog-like domain"/>
    <property type="match status" value="1"/>
</dbReference>
<keyword evidence="5 11" id="KW-0500">Molybdenum</keyword>
<dbReference type="FunFam" id="3.40.980.10:FF:000004">
    <property type="entry name" value="Molybdopterin molybdenumtransferase"/>
    <property type="match status" value="1"/>
</dbReference>
<dbReference type="Pfam" id="PF03454">
    <property type="entry name" value="MoeA_C"/>
    <property type="match status" value="1"/>
</dbReference>
<comment type="catalytic activity">
    <reaction evidence="10">
        <text>adenylyl-molybdopterin + molybdate = Mo-molybdopterin + AMP + H(+)</text>
        <dbReference type="Rhea" id="RHEA:35047"/>
        <dbReference type="ChEBI" id="CHEBI:15378"/>
        <dbReference type="ChEBI" id="CHEBI:36264"/>
        <dbReference type="ChEBI" id="CHEBI:62727"/>
        <dbReference type="ChEBI" id="CHEBI:71302"/>
        <dbReference type="ChEBI" id="CHEBI:456215"/>
        <dbReference type="EC" id="2.10.1.1"/>
    </reaction>
</comment>
<keyword evidence="9 11" id="KW-0501">Molybdenum cofactor biosynthesis</keyword>
<dbReference type="EMBL" id="LGSZ01000010">
    <property type="protein sequence ID" value="KPH82787.1"/>
    <property type="molecule type" value="Genomic_DNA"/>
</dbReference>
<dbReference type="EC" id="2.10.1.1" evidence="11"/>
<dbReference type="Pfam" id="PF03453">
    <property type="entry name" value="MoeA_N"/>
    <property type="match status" value="1"/>
</dbReference>
<comment type="pathway">
    <text evidence="3 11">Cofactor biosynthesis; molybdopterin biosynthesis.</text>
</comment>
<keyword evidence="14" id="KW-1185">Reference proteome</keyword>
<comment type="cofactor">
    <cofactor evidence="1 11">
        <name>Mg(2+)</name>
        <dbReference type="ChEBI" id="CHEBI:18420"/>
    </cofactor>
</comment>
<dbReference type="Gene3D" id="2.170.190.11">
    <property type="entry name" value="Molybdopterin biosynthesis moea protein, domain 3"/>
    <property type="match status" value="1"/>
</dbReference>
<dbReference type="CDD" id="cd00887">
    <property type="entry name" value="MoeA"/>
    <property type="match status" value="1"/>
</dbReference>
<evidence type="ECO:0000313" key="13">
    <source>
        <dbReference type="EMBL" id="KPH82787.1"/>
    </source>
</evidence>
<evidence type="ECO:0000313" key="14">
    <source>
        <dbReference type="Proteomes" id="UP000037822"/>
    </source>
</evidence>
<evidence type="ECO:0000256" key="1">
    <source>
        <dbReference type="ARBA" id="ARBA00001946"/>
    </source>
</evidence>
<evidence type="ECO:0000256" key="9">
    <source>
        <dbReference type="ARBA" id="ARBA00023150"/>
    </source>
</evidence>
<organism evidence="13 14">
    <name type="scientific">Bosea vaviloviae</name>
    <dbReference type="NCBI Taxonomy" id="1526658"/>
    <lineage>
        <taxon>Bacteria</taxon>
        <taxon>Pseudomonadati</taxon>
        <taxon>Pseudomonadota</taxon>
        <taxon>Alphaproteobacteria</taxon>
        <taxon>Hyphomicrobiales</taxon>
        <taxon>Boseaceae</taxon>
        <taxon>Bosea</taxon>
    </lineage>
</organism>
<dbReference type="Pfam" id="PF00994">
    <property type="entry name" value="MoCF_biosynth"/>
    <property type="match status" value="1"/>
</dbReference>
<keyword evidence="6 11" id="KW-0808">Transferase</keyword>
<dbReference type="NCBIfam" id="NF045515">
    <property type="entry name" value="Glp_gephyrin"/>
    <property type="match status" value="1"/>
</dbReference>
<sequence>MAQLSRDSEAFGGALMTLEQAGERVVALVQPVSGTQVLALADADGRVLAQDVVAGLDLPPFANSAVDGYAVRFADLATAGETRLPVAGRVAAGADAGGVTTSGVAVRVFTGAPMPDGADTVFMQEDVALDEGVAILPAGLGSGANARPAGEDIARGTVAAMAGQRLRPQDLALLSALGLIEVTVRRRPRVAVFSTGDELAEPGAPLAPAAIYDANRALLRAMIARAGAEVIDLGILRDERDSLAQNLARAAGDCDLVLTSGGVSTGEEDHVKAAVEREGELAFWRIGIKPGRPVALGRIGATPFIGLPGNPVAVFVTFAFVARALIARLAGTQPVRPMALPVRLGFAYRKKEGRREYVRVSLEPTADGVMVARKHPQDGAGVLTSLTRTDGLVELAESLTAIPEGTVVPFLAYGSLVG</sequence>
<dbReference type="InterPro" id="IPR005111">
    <property type="entry name" value="MoeA_C_domain_IV"/>
</dbReference>
<accession>A0A0N0MDP7</accession>
<dbReference type="Proteomes" id="UP000037822">
    <property type="component" value="Unassembled WGS sequence"/>
</dbReference>
<dbReference type="InterPro" id="IPR036135">
    <property type="entry name" value="MoeA_linker/N_sf"/>
</dbReference>
<dbReference type="GO" id="GO:0006777">
    <property type="term" value="P:Mo-molybdopterin cofactor biosynthetic process"/>
    <property type="evidence" value="ECO:0007669"/>
    <property type="project" value="UniProtKB-UniRule"/>
</dbReference>
<dbReference type="Gene3D" id="3.90.105.10">
    <property type="entry name" value="Molybdopterin biosynthesis moea protein, domain 2"/>
    <property type="match status" value="1"/>
</dbReference>
<dbReference type="InterPro" id="IPR036425">
    <property type="entry name" value="MoaB/Mog-like_dom_sf"/>
</dbReference>
<evidence type="ECO:0000256" key="7">
    <source>
        <dbReference type="ARBA" id="ARBA00022723"/>
    </source>
</evidence>
<dbReference type="SUPFAM" id="SSF53218">
    <property type="entry name" value="Molybdenum cofactor biosynthesis proteins"/>
    <property type="match status" value="1"/>
</dbReference>
<comment type="similarity">
    <text evidence="4 11">Belongs to the MoeA family.</text>
</comment>
<evidence type="ECO:0000256" key="5">
    <source>
        <dbReference type="ARBA" id="ARBA00022505"/>
    </source>
</evidence>
<dbReference type="GO" id="GO:0061599">
    <property type="term" value="F:molybdopterin molybdotransferase activity"/>
    <property type="evidence" value="ECO:0007669"/>
    <property type="project" value="UniProtKB-UniRule"/>
</dbReference>
<dbReference type="InterPro" id="IPR001453">
    <property type="entry name" value="MoaB/Mog_dom"/>
</dbReference>
<feature type="domain" description="MoaB/Mog" evidence="12">
    <location>
        <begin position="191"/>
        <end position="328"/>
    </location>
</feature>
<dbReference type="InterPro" id="IPR008284">
    <property type="entry name" value="MoCF_biosynth_CS"/>
</dbReference>
<evidence type="ECO:0000256" key="2">
    <source>
        <dbReference type="ARBA" id="ARBA00002901"/>
    </source>
</evidence>
<evidence type="ECO:0000256" key="6">
    <source>
        <dbReference type="ARBA" id="ARBA00022679"/>
    </source>
</evidence>
<dbReference type="InterPro" id="IPR036688">
    <property type="entry name" value="MoeA_C_domain_IV_sf"/>
</dbReference>
<dbReference type="GO" id="GO:0046872">
    <property type="term" value="F:metal ion binding"/>
    <property type="evidence" value="ECO:0007669"/>
    <property type="project" value="UniProtKB-UniRule"/>
</dbReference>
<proteinExistence type="inferred from homology"/>
<reference evidence="13 14" key="1">
    <citation type="submission" date="2015-07" db="EMBL/GenBank/DDBJ databases">
        <title>Whole genome sequencing of Bosea vaviloviae isolated from cave pool.</title>
        <authorList>
            <person name="Tan N.E.H."/>
            <person name="Lee Y.P."/>
            <person name="Gan H.M."/>
            <person name="Barton H."/>
            <person name="Savka M.A."/>
        </authorList>
    </citation>
    <scope>NUCLEOTIDE SEQUENCE [LARGE SCALE GENOMIC DNA]</scope>
    <source>
        <strain evidence="13 14">SD260</strain>
    </source>
</reference>
<dbReference type="UniPathway" id="UPA00344"/>
<comment type="function">
    <text evidence="2 11">Catalyzes the insertion of molybdate into adenylated molybdopterin with the concomitant release of AMP.</text>
</comment>
<evidence type="ECO:0000256" key="10">
    <source>
        <dbReference type="ARBA" id="ARBA00047317"/>
    </source>
</evidence>
<dbReference type="NCBIfam" id="TIGR00177">
    <property type="entry name" value="molyb_syn"/>
    <property type="match status" value="1"/>
</dbReference>
<dbReference type="PANTHER" id="PTHR10192:SF5">
    <property type="entry name" value="GEPHYRIN"/>
    <property type="match status" value="1"/>
</dbReference>
<evidence type="ECO:0000256" key="11">
    <source>
        <dbReference type="RuleBase" id="RU365090"/>
    </source>
</evidence>
<gene>
    <name evidence="13" type="ORF">AE618_01585</name>
</gene>
<evidence type="ECO:0000256" key="8">
    <source>
        <dbReference type="ARBA" id="ARBA00022842"/>
    </source>
</evidence>
<dbReference type="GO" id="GO:0005829">
    <property type="term" value="C:cytosol"/>
    <property type="evidence" value="ECO:0007669"/>
    <property type="project" value="TreeGrafter"/>
</dbReference>
<dbReference type="InterPro" id="IPR038987">
    <property type="entry name" value="MoeA-like"/>
</dbReference>